<dbReference type="OrthoDB" id="5584477at2759"/>
<dbReference type="Proteomes" id="UP000219286">
    <property type="component" value="Unassembled WGS sequence"/>
</dbReference>
<comment type="caution">
    <text evidence="3">The sequence shown here is derived from an EMBL/GenBank/DDBJ whole genome shotgun (WGS) entry which is preliminary data.</text>
</comment>
<dbReference type="InterPro" id="IPR040976">
    <property type="entry name" value="Pkinase_fungal"/>
</dbReference>
<feature type="compositionally biased region" description="Low complexity" evidence="1">
    <location>
        <begin position="497"/>
        <end position="509"/>
    </location>
</feature>
<evidence type="ECO:0000256" key="1">
    <source>
        <dbReference type="SAM" id="MobiDB-lite"/>
    </source>
</evidence>
<sequence>MFDPADLELIRGISLTYELEIVHASFNVMCRSLDLPLICGSLHDFEPRQLRLLACTLFNGLLSALPGNSRLRASLSVLASSMLPSSDALGSDAMDRIILLIETAIHSPNTMLVWDLVLREISLLKEFAPSQPIDPRSTAKDGGSEQRIKRIREHVQRETFKEIQGCTFLGVGGFFEKFFEGKDWTEDVQKVYELLKKQHVNNMWAFFRASPSISEMMRWLDFLQDHILKVQHRNFWEVNLPSELTEGITGGRLDLCVKGKPEESPLTTSEWEDILVIGQLTTEGVLKKRLVQLACYARHLFGYQPTRRYLHAFTIRGSMLEPWVFDRSGCYSPGAFDIHQHPERFIRVMAGYIMMNEDDLGLDTFVQQEGRSRFIDIVGPEGEKKKLYLSPALRDHRPTIVSCATSCFLGKHADSNDHDHVIKFSWPQYHEKNEVAILQLAQERGVQGIVRLVTHSEITTINEMRRGMTFGRCYNFDDTASVMPRPSQPLLPSQALTSKSTGTSESSTSESKKRDSTEAALNRQRLEDNSQLPDQKKELTLKGKRGISRDIISQWFWQHRIFRCVVTYPPGRPI</sequence>
<organism evidence="3 4">
    <name type="scientific">Trichoderma parareesei</name>
    <name type="common">Filamentous fungus</name>
    <dbReference type="NCBI Taxonomy" id="858221"/>
    <lineage>
        <taxon>Eukaryota</taxon>
        <taxon>Fungi</taxon>
        <taxon>Dikarya</taxon>
        <taxon>Ascomycota</taxon>
        <taxon>Pezizomycotina</taxon>
        <taxon>Sordariomycetes</taxon>
        <taxon>Hypocreomycetidae</taxon>
        <taxon>Hypocreales</taxon>
        <taxon>Hypocreaceae</taxon>
        <taxon>Trichoderma</taxon>
    </lineage>
</organism>
<evidence type="ECO:0000313" key="3">
    <source>
        <dbReference type="EMBL" id="OTA01683.1"/>
    </source>
</evidence>
<proteinExistence type="predicted"/>
<dbReference type="PANTHER" id="PTHR38248">
    <property type="entry name" value="FUNK1 6"/>
    <property type="match status" value="1"/>
</dbReference>
<reference evidence="3 4" key="1">
    <citation type="journal article" date="2015" name="Genome Announc.">
        <title>Genome sequence and annotation of Trichoderma parareesei, the ancestor of the cellulase producer Trichoderma reesei.</title>
        <authorList>
            <person name="Yang D."/>
            <person name="Pomraning K."/>
            <person name="Kopchinskiy A."/>
            <person name="Karimi Aghcheh R."/>
            <person name="Atanasova L."/>
            <person name="Chenthamara K."/>
            <person name="Baker S.E."/>
            <person name="Zhang R."/>
            <person name="Shen Q."/>
            <person name="Freitag M."/>
            <person name="Kubicek C.P."/>
            <person name="Druzhinina I.S."/>
        </authorList>
    </citation>
    <scope>NUCLEOTIDE SEQUENCE [LARGE SCALE GENOMIC DNA]</scope>
    <source>
        <strain evidence="3 4">CBS 125925</strain>
    </source>
</reference>
<dbReference type="Pfam" id="PF17667">
    <property type="entry name" value="Pkinase_fungal"/>
    <property type="match status" value="1"/>
</dbReference>
<dbReference type="AlphaFoldDB" id="A0A2H2Z0X5"/>
<feature type="domain" description="Fungal-type protein kinase" evidence="2">
    <location>
        <begin position="254"/>
        <end position="574"/>
    </location>
</feature>
<gene>
    <name evidence="3" type="ORF">A9Z42_0020140</name>
</gene>
<evidence type="ECO:0000313" key="4">
    <source>
        <dbReference type="Proteomes" id="UP000219286"/>
    </source>
</evidence>
<dbReference type="EMBL" id="LFMI01000228">
    <property type="protein sequence ID" value="OTA01683.1"/>
    <property type="molecule type" value="Genomic_DNA"/>
</dbReference>
<keyword evidence="4" id="KW-1185">Reference proteome</keyword>
<feature type="region of interest" description="Disordered" evidence="1">
    <location>
        <begin position="484"/>
        <end position="538"/>
    </location>
</feature>
<evidence type="ECO:0000259" key="2">
    <source>
        <dbReference type="Pfam" id="PF17667"/>
    </source>
</evidence>
<feature type="compositionally biased region" description="Basic and acidic residues" evidence="1">
    <location>
        <begin position="524"/>
        <end position="538"/>
    </location>
</feature>
<dbReference type="PANTHER" id="PTHR38248:SF2">
    <property type="entry name" value="FUNK1 11"/>
    <property type="match status" value="1"/>
</dbReference>
<name>A0A2H2Z0X5_TRIPA</name>
<protein>
    <recommendedName>
        <fullName evidence="2">Fungal-type protein kinase domain-containing protein</fullName>
    </recommendedName>
</protein>
<accession>A0A2H2Z0X5</accession>